<dbReference type="Proteomes" id="UP000188320">
    <property type="component" value="Unassembled WGS sequence"/>
</dbReference>
<dbReference type="GO" id="GO:0005634">
    <property type="term" value="C:nucleus"/>
    <property type="evidence" value="ECO:0007669"/>
    <property type="project" value="TreeGrafter"/>
</dbReference>
<dbReference type="Gene3D" id="2.170.270.10">
    <property type="entry name" value="SET domain"/>
    <property type="match status" value="1"/>
</dbReference>
<dbReference type="PANTHER" id="PTHR12197">
    <property type="entry name" value="HISTONE-LYSINE N-METHYLTRANSFERASE SMYD"/>
    <property type="match status" value="1"/>
</dbReference>
<name>A0A1R1PTV0_ZANCU</name>
<protein>
    <submittedName>
        <fullName evidence="1">Histone-lysine N-methyltransferase SMYD3</fullName>
    </submittedName>
</protein>
<reference evidence="2" key="1">
    <citation type="submission" date="2017-01" db="EMBL/GenBank/DDBJ databases">
        <authorList>
            <person name="Wang Y."/>
            <person name="White M."/>
            <person name="Kvist S."/>
            <person name="Moncalvo J.-M."/>
        </authorList>
    </citation>
    <scope>NUCLEOTIDE SEQUENCE [LARGE SCALE GENOMIC DNA]</scope>
    <source>
        <strain evidence="2">COL-18-3</strain>
    </source>
</reference>
<dbReference type="OrthoDB" id="265717at2759"/>
<proteinExistence type="predicted"/>
<dbReference type="InterPro" id="IPR046341">
    <property type="entry name" value="SET_dom_sf"/>
</dbReference>
<evidence type="ECO:0000313" key="1">
    <source>
        <dbReference type="EMBL" id="OMH84377.1"/>
    </source>
</evidence>
<keyword evidence="1" id="KW-0808">Transferase</keyword>
<dbReference type="PANTHER" id="PTHR12197:SF251">
    <property type="entry name" value="EG:BACR7C10.4 PROTEIN"/>
    <property type="match status" value="1"/>
</dbReference>
<dbReference type="GO" id="GO:0008168">
    <property type="term" value="F:methyltransferase activity"/>
    <property type="evidence" value="ECO:0007669"/>
    <property type="project" value="UniProtKB-KW"/>
</dbReference>
<keyword evidence="2" id="KW-1185">Reference proteome</keyword>
<accession>A0A1R1PTV0</accession>
<sequence length="388" mass="43725">MMKQRQYVLLSENGGDRTNHDNLNNSDELKTRIVEKLMYRGEGNAYIYDSKEPLRPQEKKKTGDAAFMLSSRDRQMVRVLTKLKKLMGSYEFPQGDQVIEMAKIIIKSRNVFVMEDGLRISKDGQVFDGTGEYIENMRGGIDGKGAKYSSGDARKSDGGYGLGMFVRSSFINHSCAPLCIQLFSGKKIVIKAGGDGGYLTKTAKNNKKLGGHSGAEVTIGYIDIRMGYKQRQEYLKRQFGFECSCMRCKVEKKMVLYEDNDKEVLCGCGYEYEYEYGYGCGCGAELGLNVDSGCIKNSGDERKESSAGGKNNKKCREYVRNGSILRFIREQIAKIDTGGEYNNDEHKNDEDGEIQIKYCEKCDGYTEQGGLKQHMNVNKKEGWKNICH</sequence>
<dbReference type="AlphaFoldDB" id="A0A1R1PTV0"/>
<organism evidence="1 2">
    <name type="scientific">Zancudomyces culisetae</name>
    <name type="common">Gut fungus</name>
    <name type="synonym">Smittium culisetae</name>
    <dbReference type="NCBI Taxonomy" id="1213189"/>
    <lineage>
        <taxon>Eukaryota</taxon>
        <taxon>Fungi</taxon>
        <taxon>Fungi incertae sedis</taxon>
        <taxon>Zoopagomycota</taxon>
        <taxon>Kickxellomycotina</taxon>
        <taxon>Harpellomycetes</taxon>
        <taxon>Harpellales</taxon>
        <taxon>Legeriomycetaceae</taxon>
        <taxon>Zancudomyces</taxon>
    </lineage>
</organism>
<evidence type="ECO:0000313" key="2">
    <source>
        <dbReference type="Proteomes" id="UP000188320"/>
    </source>
</evidence>
<comment type="caution">
    <text evidence="1">The sequence shown here is derived from an EMBL/GenBank/DDBJ whole genome shotgun (WGS) entry which is preliminary data.</text>
</comment>
<dbReference type="GO" id="GO:0032259">
    <property type="term" value="P:methylation"/>
    <property type="evidence" value="ECO:0007669"/>
    <property type="project" value="UniProtKB-KW"/>
</dbReference>
<dbReference type="InterPro" id="IPR050869">
    <property type="entry name" value="H3K4_H4K5_MeTrfase"/>
</dbReference>
<keyword evidence="1" id="KW-0489">Methyltransferase</keyword>
<dbReference type="SUPFAM" id="SSF82199">
    <property type="entry name" value="SET domain"/>
    <property type="match status" value="1"/>
</dbReference>
<gene>
    <name evidence="1" type="ORF">AX774_g2093</name>
</gene>
<dbReference type="CDD" id="cd20071">
    <property type="entry name" value="SET_SMYD"/>
    <property type="match status" value="1"/>
</dbReference>
<dbReference type="EMBL" id="LSSK01000205">
    <property type="protein sequence ID" value="OMH84377.1"/>
    <property type="molecule type" value="Genomic_DNA"/>
</dbReference>